<evidence type="ECO:0000313" key="2">
    <source>
        <dbReference type="Proteomes" id="UP000235994"/>
    </source>
</evidence>
<protein>
    <submittedName>
        <fullName evidence="1">Uncharacterized protein</fullName>
    </submittedName>
</protein>
<evidence type="ECO:0000313" key="1">
    <source>
        <dbReference type="EMBL" id="PND33812.1"/>
    </source>
</evidence>
<organism evidence="1 2">
    <name type="scientific">Achromobacter pulmonis</name>
    <dbReference type="NCBI Taxonomy" id="1389932"/>
    <lineage>
        <taxon>Bacteria</taxon>
        <taxon>Pseudomonadati</taxon>
        <taxon>Pseudomonadota</taxon>
        <taxon>Betaproteobacteria</taxon>
        <taxon>Burkholderiales</taxon>
        <taxon>Alcaligenaceae</taxon>
        <taxon>Achromobacter</taxon>
    </lineage>
</organism>
<comment type="caution">
    <text evidence="1">The sequence shown here is derived from an EMBL/GenBank/DDBJ whole genome shotgun (WGS) entry which is preliminary data.</text>
</comment>
<dbReference type="AlphaFoldDB" id="A0A2N8KK32"/>
<dbReference type="Proteomes" id="UP000235994">
    <property type="component" value="Unassembled WGS sequence"/>
</dbReference>
<dbReference type="EMBL" id="POQS01000002">
    <property type="protein sequence ID" value="PND33812.1"/>
    <property type="molecule type" value="Genomic_DNA"/>
</dbReference>
<dbReference type="RefSeq" id="WP_102771893.1">
    <property type="nucleotide sequence ID" value="NZ_POQS01000002.1"/>
</dbReference>
<sequence length="110" mass="12351">MSRHIARVEHDGQPAVVVAGYDRPLSRLFLYVVRGDSEIPSPENALIYDSLLQFRLDWTDINTVADKLAALGIEVPASMIEQIYLDQCFNAGNRLVEHHADRPPTVRHTG</sequence>
<accession>A0A2N8KK32</accession>
<gene>
    <name evidence="1" type="ORF">C1I89_05980</name>
</gene>
<proteinExistence type="predicted"/>
<keyword evidence="2" id="KW-1185">Reference proteome</keyword>
<name>A0A2N8KK32_9BURK</name>
<reference evidence="1 2" key="1">
    <citation type="submission" date="2018-01" db="EMBL/GenBank/DDBJ databases">
        <title>The draft genome of an aniline degradation strain ANB-1.</title>
        <authorList>
            <person name="Zhang L."/>
            <person name="Jiang J."/>
        </authorList>
    </citation>
    <scope>NUCLEOTIDE SEQUENCE [LARGE SCALE GENOMIC DNA]</scope>
    <source>
        <strain evidence="1 2">ANB-1</strain>
    </source>
</reference>